<dbReference type="RefSeq" id="WP_066955226.1">
    <property type="nucleotide sequence ID" value="NZ_BCNX01000004.1"/>
</dbReference>
<dbReference type="STRING" id="2200.GCA_001571405_00582"/>
<sequence>MRNAILLVVIVSLLFLAGFAGASDVGTAGMQNGTTVNIQSGGQSYPAYITTPGDGGPYPAVVLIHSFNGLEPGYQVMADRLATEGFVVIAPEWQTFAQTPEDAVMEGLIRDTVAYLETRPEVNSSSIGLTGFCAGGRYTMLFLPLIEEFSAGVAWYGFPYSGGQANGTPPAEFIENITDPMLIIHGTADEASPVGDIYRYATDLDAAGKYFELKVYQGEPHGFMIGGDGQLVETPVAESAYLEMVGFFKQRLSGT</sequence>
<dbReference type="SUPFAM" id="SSF53474">
    <property type="entry name" value="alpha/beta-Hydrolases"/>
    <property type="match status" value="1"/>
</dbReference>
<dbReference type="Proteomes" id="UP000326500">
    <property type="component" value="Unassembled WGS sequence"/>
</dbReference>
<dbReference type="InterPro" id="IPR051049">
    <property type="entry name" value="Dienelactone_hydrolase-like"/>
</dbReference>
<dbReference type="PANTHER" id="PTHR46623">
    <property type="entry name" value="CARBOXYMETHYLENEBUTENOLIDASE-RELATED"/>
    <property type="match status" value="1"/>
</dbReference>
<reference evidence="2 3" key="1">
    <citation type="submission" date="2016-10" db="EMBL/GenBank/DDBJ databases">
        <authorList>
            <person name="Varghese N."/>
            <person name="Submissions S."/>
        </authorList>
    </citation>
    <scope>NUCLEOTIDE SEQUENCE [LARGE SCALE GENOMIC DNA]</scope>
    <source>
        <strain evidence="2 3">DSM 2373</strain>
    </source>
</reference>
<protein>
    <submittedName>
        <fullName evidence="2">Carboxymethylenebutenolidase</fullName>
    </submittedName>
</protein>
<proteinExistence type="predicted"/>
<dbReference type="Gene3D" id="3.40.50.1820">
    <property type="entry name" value="alpha/beta hydrolase"/>
    <property type="match status" value="1"/>
</dbReference>
<feature type="domain" description="Dienelactone hydrolase" evidence="1">
    <location>
        <begin position="47"/>
        <end position="250"/>
    </location>
</feature>
<organism evidence="2 3">
    <name type="scientific">Methanoculleus thermophilus</name>
    <dbReference type="NCBI Taxonomy" id="2200"/>
    <lineage>
        <taxon>Archaea</taxon>
        <taxon>Methanobacteriati</taxon>
        <taxon>Methanobacteriota</taxon>
        <taxon>Stenosarchaea group</taxon>
        <taxon>Methanomicrobia</taxon>
        <taxon>Methanomicrobiales</taxon>
        <taxon>Methanomicrobiaceae</taxon>
        <taxon>Methanoculleus</taxon>
    </lineage>
</organism>
<dbReference type="OrthoDB" id="33195at2157"/>
<evidence type="ECO:0000313" key="3">
    <source>
        <dbReference type="Proteomes" id="UP000326500"/>
    </source>
</evidence>
<keyword evidence="3" id="KW-1185">Reference proteome</keyword>
<accession>A0A1G8XWW3</accession>
<evidence type="ECO:0000313" key="2">
    <source>
        <dbReference type="EMBL" id="SDJ94654.1"/>
    </source>
</evidence>
<dbReference type="AlphaFoldDB" id="A0A1G8XWW3"/>
<dbReference type="EMBL" id="FNFT01000002">
    <property type="protein sequence ID" value="SDJ94654.1"/>
    <property type="molecule type" value="Genomic_DNA"/>
</dbReference>
<dbReference type="InterPro" id="IPR002925">
    <property type="entry name" value="Dienelactn_hydro"/>
</dbReference>
<dbReference type="Pfam" id="PF01738">
    <property type="entry name" value="DLH"/>
    <property type="match status" value="1"/>
</dbReference>
<dbReference type="PANTHER" id="PTHR46623:SF6">
    <property type="entry name" value="ALPHA_BETA-HYDROLASES SUPERFAMILY PROTEIN"/>
    <property type="match status" value="1"/>
</dbReference>
<gene>
    <name evidence="2" type="ORF">SAMN04488571_10276</name>
</gene>
<dbReference type="InterPro" id="IPR029058">
    <property type="entry name" value="AB_hydrolase_fold"/>
</dbReference>
<evidence type="ECO:0000259" key="1">
    <source>
        <dbReference type="Pfam" id="PF01738"/>
    </source>
</evidence>
<dbReference type="GO" id="GO:0016787">
    <property type="term" value="F:hydrolase activity"/>
    <property type="evidence" value="ECO:0007669"/>
    <property type="project" value="InterPro"/>
</dbReference>
<name>A0A1G8XWW3_9EURY</name>